<dbReference type="Proteomes" id="UP000776276">
    <property type="component" value="Unassembled WGS sequence"/>
</dbReference>
<accession>A0ABS6BKC9</accession>
<feature type="compositionally biased region" description="Basic and acidic residues" evidence="1">
    <location>
        <begin position="59"/>
        <end position="77"/>
    </location>
</feature>
<feature type="compositionally biased region" description="Low complexity" evidence="1">
    <location>
        <begin position="78"/>
        <end position="89"/>
    </location>
</feature>
<sequence>MAGRPATEKACCSKVYFRLIEIGSAPARVLKGQFDEGPNSGDETPAGVRSTGARRVARRGGESAEMSRVHTCGKCDDAGGSSQPGQAAATRLPPISAADAAAVKQAIGSLYDGQTHCELMLPIGTLDAALAKEEEAIR</sequence>
<dbReference type="EMBL" id="JAHKRT010000004">
    <property type="protein sequence ID" value="MBU3078082.1"/>
    <property type="molecule type" value="Genomic_DNA"/>
</dbReference>
<evidence type="ECO:0000313" key="2">
    <source>
        <dbReference type="EMBL" id="MBU3078082.1"/>
    </source>
</evidence>
<comment type="caution">
    <text evidence="2">The sequence shown here is derived from an EMBL/GenBank/DDBJ whole genome shotgun (WGS) entry which is preliminary data.</text>
</comment>
<reference evidence="2 3" key="1">
    <citation type="submission" date="2021-06" db="EMBL/GenBank/DDBJ databases">
        <title>Sphingomonas sp. XMGL2, whole genome shotgun sequencing project.</title>
        <authorList>
            <person name="Zhao G."/>
            <person name="Shen L."/>
        </authorList>
    </citation>
    <scope>NUCLEOTIDE SEQUENCE [LARGE SCALE GENOMIC DNA]</scope>
    <source>
        <strain evidence="2 3">XMGL2</strain>
    </source>
</reference>
<evidence type="ECO:0000256" key="1">
    <source>
        <dbReference type="SAM" id="MobiDB-lite"/>
    </source>
</evidence>
<evidence type="ECO:0000313" key="3">
    <source>
        <dbReference type="Proteomes" id="UP000776276"/>
    </source>
</evidence>
<organism evidence="2 3">
    <name type="scientific">Sphingomonas quercus</name>
    <dbReference type="NCBI Taxonomy" id="2842451"/>
    <lineage>
        <taxon>Bacteria</taxon>
        <taxon>Pseudomonadati</taxon>
        <taxon>Pseudomonadota</taxon>
        <taxon>Alphaproteobacteria</taxon>
        <taxon>Sphingomonadales</taxon>
        <taxon>Sphingomonadaceae</taxon>
        <taxon>Sphingomonas</taxon>
    </lineage>
</organism>
<feature type="region of interest" description="Disordered" evidence="1">
    <location>
        <begin position="31"/>
        <end position="92"/>
    </location>
</feature>
<proteinExistence type="predicted"/>
<gene>
    <name evidence="2" type="ORF">KOF26_09405</name>
</gene>
<protein>
    <submittedName>
        <fullName evidence="2">Uncharacterized protein</fullName>
    </submittedName>
</protein>
<keyword evidence="3" id="KW-1185">Reference proteome</keyword>
<name>A0ABS6BKC9_9SPHN</name>